<dbReference type="EMBL" id="JARKIE010000430">
    <property type="protein sequence ID" value="KAJ7640242.1"/>
    <property type="molecule type" value="Genomic_DNA"/>
</dbReference>
<keyword evidence="3" id="KW-1185">Reference proteome</keyword>
<evidence type="ECO:0000256" key="1">
    <source>
        <dbReference type="SAM" id="MobiDB-lite"/>
    </source>
</evidence>
<sequence>MLLARVFLRIRLRRGLWIQRWPSSLSAPASLSSFHLVTADDGLSALGSPARPSRPTCLRPAKPRVSDGEAREGREQGCRGEEMKKDEMEWIYSARAIYARAVDVVAAA</sequence>
<dbReference type="Proteomes" id="UP001221757">
    <property type="component" value="Unassembled WGS sequence"/>
</dbReference>
<feature type="compositionally biased region" description="Basic and acidic residues" evidence="1">
    <location>
        <begin position="64"/>
        <end position="80"/>
    </location>
</feature>
<reference evidence="2" key="1">
    <citation type="submission" date="2023-03" db="EMBL/GenBank/DDBJ databases">
        <title>Massive genome expansion in bonnet fungi (Mycena s.s.) driven by repeated elements and novel gene families across ecological guilds.</title>
        <authorList>
            <consortium name="Lawrence Berkeley National Laboratory"/>
            <person name="Harder C.B."/>
            <person name="Miyauchi S."/>
            <person name="Viragh M."/>
            <person name="Kuo A."/>
            <person name="Thoen E."/>
            <person name="Andreopoulos B."/>
            <person name="Lu D."/>
            <person name="Skrede I."/>
            <person name="Drula E."/>
            <person name="Henrissat B."/>
            <person name="Morin E."/>
            <person name="Kohler A."/>
            <person name="Barry K."/>
            <person name="LaButti K."/>
            <person name="Morin E."/>
            <person name="Salamov A."/>
            <person name="Lipzen A."/>
            <person name="Mereny Z."/>
            <person name="Hegedus B."/>
            <person name="Baldrian P."/>
            <person name="Stursova M."/>
            <person name="Weitz H."/>
            <person name="Taylor A."/>
            <person name="Grigoriev I.V."/>
            <person name="Nagy L.G."/>
            <person name="Martin F."/>
            <person name="Kauserud H."/>
        </authorList>
    </citation>
    <scope>NUCLEOTIDE SEQUENCE</scope>
    <source>
        <strain evidence="2">CBHHK067</strain>
    </source>
</reference>
<evidence type="ECO:0000313" key="2">
    <source>
        <dbReference type="EMBL" id="KAJ7640242.1"/>
    </source>
</evidence>
<dbReference type="AlphaFoldDB" id="A0AAD7C8C2"/>
<comment type="caution">
    <text evidence="2">The sequence shown here is derived from an EMBL/GenBank/DDBJ whole genome shotgun (WGS) entry which is preliminary data.</text>
</comment>
<gene>
    <name evidence="2" type="ORF">B0H17DRAFT_1276751</name>
</gene>
<organism evidence="2 3">
    <name type="scientific">Mycena rosella</name>
    <name type="common">Pink bonnet</name>
    <name type="synonym">Agaricus rosellus</name>
    <dbReference type="NCBI Taxonomy" id="1033263"/>
    <lineage>
        <taxon>Eukaryota</taxon>
        <taxon>Fungi</taxon>
        <taxon>Dikarya</taxon>
        <taxon>Basidiomycota</taxon>
        <taxon>Agaricomycotina</taxon>
        <taxon>Agaricomycetes</taxon>
        <taxon>Agaricomycetidae</taxon>
        <taxon>Agaricales</taxon>
        <taxon>Marasmiineae</taxon>
        <taxon>Mycenaceae</taxon>
        <taxon>Mycena</taxon>
    </lineage>
</organism>
<evidence type="ECO:0000313" key="3">
    <source>
        <dbReference type="Proteomes" id="UP001221757"/>
    </source>
</evidence>
<name>A0AAD7C8C2_MYCRO</name>
<feature type="region of interest" description="Disordered" evidence="1">
    <location>
        <begin position="45"/>
        <end position="80"/>
    </location>
</feature>
<protein>
    <submittedName>
        <fullName evidence="2">Uncharacterized protein</fullName>
    </submittedName>
</protein>
<proteinExistence type="predicted"/>
<accession>A0AAD7C8C2</accession>